<evidence type="ECO:0000256" key="1">
    <source>
        <dbReference type="ARBA" id="ARBA00008324"/>
    </source>
</evidence>
<evidence type="ECO:0000313" key="4">
    <source>
        <dbReference type="EMBL" id="PWE27071.1"/>
    </source>
</evidence>
<protein>
    <submittedName>
        <fullName evidence="4">Phenylacetic acid degradation protein</fullName>
    </submittedName>
</protein>
<dbReference type="Gene3D" id="3.10.129.10">
    <property type="entry name" value="Hotdog Thioesterase"/>
    <property type="match status" value="1"/>
</dbReference>
<organism evidence="4 5">
    <name type="scientific">Pararhodobacter marinus</name>
    <dbReference type="NCBI Taxonomy" id="2184063"/>
    <lineage>
        <taxon>Bacteria</taxon>
        <taxon>Pseudomonadati</taxon>
        <taxon>Pseudomonadota</taxon>
        <taxon>Alphaproteobacteria</taxon>
        <taxon>Rhodobacterales</taxon>
        <taxon>Paracoccaceae</taxon>
        <taxon>Pararhodobacter</taxon>
    </lineage>
</organism>
<accession>A0A2U2C5G1</accession>
<dbReference type="PANTHER" id="PTHR21660:SF1">
    <property type="entry name" value="ACYL-COENZYME A THIOESTERASE 13"/>
    <property type="match status" value="1"/>
</dbReference>
<sequence>MTDISMETRVRASFAQQTMMQTLAASLISVEPGRCVIRAPIVDHLRQQHGAAHAGLAFTLGDTAAGYAALSMMPGDTEVMTVEMKINLLSPALGEALEAVGQVMRAGKRLTIVTAEVFALQGETRKSVALLQGTMIPVAQR</sequence>
<dbReference type="CDD" id="cd03443">
    <property type="entry name" value="PaaI_thioesterase"/>
    <property type="match status" value="1"/>
</dbReference>
<dbReference type="GeneID" id="94366963"/>
<dbReference type="InterPro" id="IPR029069">
    <property type="entry name" value="HotDog_dom_sf"/>
</dbReference>
<feature type="domain" description="Thioesterase" evidence="3">
    <location>
        <begin position="49"/>
        <end position="124"/>
    </location>
</feature>
<dbReference type="EMBL" id="QEYD01000013">
    <property type="protein sequence ID" value="PWE27071.1"/>
    <property type="molecule type" value="Genomic_DNA"/>
</dbReference>
<comment type="caution">
    <text evidence="4">The sequence shown here is derived from an EMBL/GenBank/DDBJ whole genome shotgun (WGS) entry which is preliminary data.</text>
</comment>
<dbReference type="InterPro" id="IPR006683">
    <property type="entry name" value="Thioestr_dom"/>
</dbReference>
<dbReference type="Pfam" id="PF03061">
    <property type="entry name" value="4HBT"/>
    <property type="match status" value="1"/>
</dbReference>
<gene>
    <name evidence="4" type="ORF">C4N9_18880</name>
</gene>
<dbReference type="PANTHER" id="PTHR21660">
    <property type="entry name" value="THIOESTERASE SUPERFAMILY MEMBER-RELATED"/>
    <property type="match status" value="1"/>
</dbReference>
<dbReference type="RefSeq" id="WP_109534918.1">
    <property type="nucleotide sequence ID" value="NZ_QEYD01000013.1"/>
</dbReference>
<dbReference type="OrthoDB" id="9806185at2"/>
<dbReference type="InterPro" id="IPR039298">
    <property type="entry name" value="ACOT13"/>
</dbReference>
<dbReference type="SUPFAM" id="SSF54637">
    <property type="entry name" value="Thioesterase/thiol ester dehydrase-isomerase"/>
    <property type="match status" value="1"/>
</dbReference>
<dbReference type="AlphaFoldDB" id="A0A2U2C5G1"/>
<reference evidence="4 5" key="1">
    <citation type="submission" date="2018-05" db="EMBL/GenBank/DDBJ databases">
        <title>Pararhodobacter marina sp. nov., isolated from deep-sea water of the Indian Ocean.</title>
        <authorList>
            <person name="Lai Q.Sr."/>
            <person name="Liu X."/>
            <person name="Shao Z."/>
        </authorList>
    </citation>
    <scope>NUCLEOTIDE SEQUENCE [LARGE SCALE GENOMIC DNA]</scope>
    <source>
        <strain evidence="4 5">CIC4N-9</strain>
    </source>
</reference>
<proteinExistence type="inferred from homology"/>
<evidence type="ECO:0000256" key="2">
    <source>
        <dbReference type="ARBA" id="ARBA00022801"/>
    </source>
</evidence>
<dbReference type="InterPro" id="IPR003736">
    <property type="entry name" value="PAAI_dom"/>
</dbReference>
<dbReference type="GO" id="GO:0047617">
    <property type="term" value="F:fatty acyl-CoA hydrolase activity"/>
    <property type="evidence" value="ECO:0007669"/>
    <property type="project" value="InterPro"/>
</dbReference>
<name>A0A2U2C5G1_9RHOB</name>
<evidence type="ECO:0000313" key="5">
    <source>
        <dbReference type="Proteomes" id="UP000244940"/>
    </source>
</evidence>
<comment type="similarity">
    <text evidence="1">Belongs to the thioesterase PaaI family.</text>
</comment>
<dbReference type="Proteomes" id="UP000244940">
    <property type="component" value="Unassembled WGS sequence"/>
</dbReference>
<evidence type="ECO:0000259" key="3">
    <source>
        <dbReference type="Pfam" id="PF03061"/>
    </source>
</evidence>
<keyword evidence="2" id="KW-0378">Hydrolase</keyword>
<dbReference type="NCBIfam" id="TIGR00369">
    <property type="entry name" value="unchar_dom_1"/>
    <property type="match status" value="1"/>
</dbReference>
<keyword evidence="5" id="KW-1185">Reference proteome</keyword>